<reference evidence="3" key="2">
    <citation type="submission" date="2015-01" db="EMBL/GenBank/DDBJ databases">
        <title>Evolutionary Origins and Diversification of the Mycorrhizal Mutualists.</title>
        <authorList>
            <consortium name="DOE Joint Genome Institute"/>
            <consortium name="Mycorrhizal Genomics Consortium"/>
            <person name="Kohler A."/>
            <person name="Kuo A."/>
            <person name="Nagy L.G."/>
            <person name="Floudas D."/>
            <person name="Copeland A."/>
            <person name="Barry K.W."/>
            <person name="Cichocki N."/>
            <person name="Veneault-Fourrey C."/>
            <person name="LaButti K."/>
            <person name="Lindquist E.A."/>
            <person name="Lipzen A."/>
            <person name="Lundell T."/>
            <person name="Morin E."/>
            <person name="Murat C."/>
            <person name="Riley R."/>
            <person name="Ohm R."/>
            <person name="Sun H."/>
            <person name="Tunlid A."/>
            <person name="Henrissat B."/>
            <person name="Grigoriev I.V."/>
            <person name="Hibbett D.S."/>
            <person name="Martin F."/>
        </authorList>
    </citation>
    <scope>NUCLEOTIDE SEQUENCE [LARGE SCALE GENOMIC DNA]</scope>
    <source>
        <strain evidence="3">h7</strain>
    </source>
</reference>
<protein>
    <submittedName>
        <fullName evidence="2">Uncharacterized protein</fullName>
    </submittedName>
</protein>
<keyword evidence="1" id="KW-0472">Membrane</keyword>
<keyword evidence="3" id="KW-1185">Reference proteome</keyword>
<feature type="transmembrane region" description="Helical" evidence="1">
    <location>
        <begin position="7"/>
        <end position="26"/>
    </location>
</feature>
<dbReference type="HOGENOM" id="CLU_199927_0_0_1"/>
<evidence type="ECO:0000256" key="1">
    <source>
        <dbReference type="SAM" id="Phobius"/>
    </source>
</evidence>
<gene>
    <name evidence="2" type="ORF">M413DRAFT_163946</name>
</gene>
<sequence>MRFTQKYCVAGMSLLSFMGGTVRWIGRGAKWQYTPQIRNRDGTLDILSGRR</sequence>
<dbReference type="Proteomes" id="UP000053424">
    <property type="component" value="Unassembled WGS sequence"/>
</dbReference>
<dbReference type="AlphaFoldDB" id="A0A0C3C8L1"/>
<reference evidence="2 3" key="1">
    <citation type="submission" date="2014-04" db="EMBL/GenBank/DDBJ databases">
        <authorList>
            <consortium name="DOE Joint Genome Institute"/>
            <person name="Kuo A."/>
            <person name="Gay G."/>
            <person name="Dore J."/>
            <person name="Kohler A."/>
            <person name="Nagy L.G."/>
            <person name="Floudas D."/>
            <person name="Copeland A."/>
            <person name="Barry K.W."/>
            <person name="Cichocki N."/>
            <person name="Veneault-Fourrey C."/>
            <person name="LaButti K."/>
            <person name="Lindquist E.A."/>
            <person name="Lipzen A."/>
            <person name="Lundell T."/>
            <person name="Morin E."/>
            <person name="Murat C."/>
            <person name="Sun H."/>
            <person name="Tunlid A."/>
            <person name="Henrissat B."/>
            <person name="Grigoriev I.V."/>
            <person name="Hibbett D.S."/>
            <person name="Martin F."/>
            <person name="Nordberg H.P."/>
            <person name="Cantor M.N."/>
            <person name="Hua S.X."/>
        </authorList>
    </citation>
    <scope>NUCLEOTIDE SEQUENCE [LARGE SCALE GENOMIC DNA]</scope>
    <source>
        <strain evidence="3">h7</strain>
    </source>
</reference>
<accession>A0A0C3C8L1</accession>
<keyword evidence="1" id="KW-1133">Transmembrane helix</keyword>
<dbReference type="EMBL" id="KN831782">
    <property type="protein sequence ID" value="KIM40559.1"/>
    <property type="molecule type" value="Genomic_DNA"/>
</dbReference>
<name>A0A0C3C8L1_HEBCY</name>
<evidence type="ECO:0000313" key="2">
    <source>
        <dbReference type="EMBL" id="KIM40559.1"/>
    </source>
</evidence>
<keyword evidence="1" id="KW-0812">Transmembrane</keyword>
<evidence type="ECO:0000313" key="3">
    <source>
        <dbReference type="Proteomes" id="UP000053424"/>
    </source>
</evidence>
<proteinExistence type="predicted"/>
<organism evidence="2 3">
    <name type="scientific">Hebeloma cylindrosporum</name>
    <dbReference type="NCBI Taxonomy" id="76867"/>
    <lineage>
        <taxon>Eukaryota</taxon>
        <taxon>Fungi</taxon>
        <taxon>Dikarya</taxon>
        <taxon>Basidiomycota</taxon>
        <taxon>Agaricomycotina</taxon>
        <taxon>Agaricomycetes</taxon>
        <taxon>Agaricomycetidae</taxon>
        <taxon>Agaricales</taxon>
        <taxon>Agaricineae</taxon>
        <taxon>Hymenogastraceae</taxon>
        <taxon>Hebeloma</taxon>
    </lineage>
</organism>